<dbReference type="PIRSF" id="PIRSF020481">
    <property type="entry name" value="BAP"/>
    <property type="match status" value="1"/>
</dbReference>
<evidence type="ECO:0000259" key="1">
    <source>
        <dbReference type="Pfam" id="PF26078"/>
    </source>
</evidence>
<dbReference type="InterPro" id="IPR058531">
    <property type="entry name" value="Baseplate_J_M"/>
</dbReference>
<dbReference type="AlphaFoldDB" id="A0A6M3ZNK0"/>
<dbReference type="InterPro" id="IPR052726">
    <property type="entry name" value="Phage_Baseplate_Hub"/>
</dbReference>
<dbReference type="PANTHER" id="PTHR35862:SF1">
    <property type="entry name" value="FELS-2 PROPHAGE PROTEIN"/>
    <property type="match status" value="1"/>
</dbReference>
<feature type="domain" description="Baseplate J-like central" evidence="1">
    <location>
        <begin position="137"/>
        <end position="209"/>
    </location>
</feature>
<reference evidence="2 3" key="1">
    <citation type="journal article" date="2012" name="J. Bacteriol.">
        <title>Genome sequence of the pathogenic Herbaspirillum seropedicae strain Os34, isolated from rice roots.</title>
        <authorList>
            <person name="Ye W."/>
            <person name="Ye S."/>
            <person name="Liu J."/>
            <person name="Chang S."/>
            <person name="Chen M."/>
            <person name="Zhu B."/>
            <person name="Guo L."/>
            <person name="An Q."/>
        </authorList>
    </citation>
    <scope>NUCLEOTIDE SEQUENCE [LARGE SCALE GENOMIC DNA]</scope>
    <source>
        <strain evidence="2 3">Os34</strain>
    </source>
</reference>
<evidence type="ECO:0000313" key="3">
    <source>
        <dbReference type="Proteomes" id="UP000501648"/>
    </source>
</evidence>
<accession>A0A6M3ZNK0</accession>
<name>A0A6M3ZNK0_9BURK</name>
<evidence type="ECO:0000313" key="2">
    <source>
        <dbReference type="EMBL" id="QJQ00208.1"/>
    </source>
</evidence>
<dbReference type="InterPro" id="IPR014507">
    <property type="entry name" value="Baseplate_assembly_J_pred"/>
</dbReference>
<dbReference type="EMBL" id="CP008956">
    <property type="protein sequence ID" value="QJQ00208.1"/>
    <property type="molecule type" value="Genomic_DNA"/>
</dbReference>
<dbReference type="RefSeq" id="WP_017455175.1">
    <property type="nucleotide sequence ID" value="NZ_CP008956.1"/>
</dbReference>
<organism evidence="2 3">
    <name type="scientific">Herbaspirillum rubrisubalbicans Os34</name>
    <dbReference type="NCBI Taxonomy" id="1235827"/>
    <lineage>
        <taxon>Bacteria</taxon>
        <taxon>Pseudomonadati</taxon>
        <taxon>Pseudomonadota</taxon>
        <taxon>Betaproteobacteria</taxon>
        <taxon>Burkholderiales</taxon>
        <taxon>Oxalobacteraceae</taxon>
        <taxon>Herbaspirillum</taxon>
    </lineage>
</organism>
<protein>
    <submittedName>
        <fullName evidence="2">Baseplate assembly protein</fullName>
    </submittedName>
</protein>
<dbReference type="Proteomes" id="UP000501648">
    <property type="component" value="Chromosome"/>
</dbReference>
<gene>
    <name evidence="2" type="ORF">C798_08170</name>
</gene>
<dbReference type="PANTHER" id="PTHR35862">
    <property type="entry name" value="FELS-2 PROPHAGE PROTEIN"/>
    <property type="match status" value="1"/>
</dbReference>
<proteinExistence type="predicted"/>
<sequence>MSSPIDLSLLPAPQVLESLDYETILANRKAAVLALLPEDQREAAANVLSLESEPATKLLQENAYQELLLRNRVNDAAKAVMLAFAIGPDLDQIGANTTVKRLVLIEADPDASPPVAEVLEGDDAYRLRIQEAPDALSTAGPRNAYEFHARSADGRVLDARAVSPAPCEVVVAVLANSADWQAPADLLEAVDAALSAEDVRPLGDLVSVVQGQVTDYELEAVVYVEKGPEASIALNAARANAALMAEPLRPLGYSVYRNAYVAALKVEGVRNVLVKSPAADILCGRTQAARCTGIRITAEVLEEVDRV</sequence>
<dbReference type="Pfam" id="PF26078">
    <property type="entry name" value="Baseplate_J_M"/>
    <property type="match status" value="1"/>
</dbReference>